<dbReference type="CDD" id="cd15612">
    <property type="entry name" value="PHD_OBE1_like"/>
    <property type="match status" value="1"/>
</dbReference>
<evidence type="ECO:0000259" key="10">
    <source>
        <dbReference type="Pfam" id="PF16312"/>
    </source>
</evidence>
<evidence type="ECO:0000256" key="4">
    <source>
        <dbReference type="ARBA" id="ARBA00022833"/>
    </source>
</evidence>
<evidence type="ECO:0008006" key="13">
    <source>
        <dbReference type="Google" id="ProtNLM"/>
    </source>
</evidence>
<feature type="region of interest" description="Disordered" evidence="8">
    <location>
        <begin position="167"/>
        <end position="210"/>
    </location>
</feature>
<protein>
    <recommendedName>
        <fullName evidence="13">Protein OBERON 3</fullName>
    </recommendedName>
</protein>
<dbReference type="GO" id="GO:0005634">
    <property type="term" value="C:nucleus"/>
    <property type="evidence" value="ECO:0007669"/>
    <property type="project" value="UniProtKB-SubCell"/>
</dbReference>
<keyword evidence="2" id="KW-0479">Metal-binding</keyword>
<name>A0AA38S4P0_9ASTR</name>
<keyword evidence="4" id="KW-0862">Zinc</keyword>
<dbReference type="InterPro" id="IPR032881">
    <property type="entry name" value="Oberon-like_PHD"/>
</dbReference>
<dbReference type="PANTHER" id="PTHR21736">
    <property type="entry name" value="VERNALIZATION-INSENSITIVE PROTEIN 3"/>
    <property type="match status" value="1"/>
</dbReference>
<dbReference type="PANTHER" id="PTHR21736:SF38">
    <property type="entry name" value="PROTEIN OBERON 3"/>
    <property type="match status" value="1"/>
</dbReference>
<dbReference type="Proteomes" id="UP001172457">
    <property type="component" value="Unassembled WGS sequence"/>
</dbReference>
<dbReference type="GO" id="GO:0010468">
    <property type="term" value="P:regulation of gene expression"/>
    <property type="evidence" value="ECO:0007669"/>
    <property type="project" value="TreeGrafter"/>
</dbReference>
<feature type="region of interest" description="Disordered" evidence="8">
    <location>
        <begin position="1"/>
        <end position="59"/>
    </location>
</feature>
<dbReference type="GO" id="GO:0010071">
    <property type="term" value="P:root meristem specification"/>
    <property type="evidence" value="ECO:0007669"/>
    <property type="project" value="TreeGrafter"/>
</dbReference>
<dbReference type="InterPro" id="IPR004082">
    <property type="entry name" value="OBERON"/>
</dbReference>
<feature type="compositionally biased region" description="Polar residues" evidence="8">
    <location>
        <begin position="40"/>
        <end position="53"/>
    </location>
</feature>
<dbReference type="InterPro" id="IPR047578">
    <property type="entry name" value="OBE1-like_PHD"/>
</dbReference>
<feature type="domain" description="Oberon coiled-coil region" evidence="10">
    <location>
        <begin position="680"/>
        <end position="781"/>
    </location>
</feature>
<feature type="compositionally biased region" description="Polar residues" evidence="8">
    <location>
        <begin position="169"/>
        <end position="179"/>
    </location>
</feature>
<sequence>MFKDRDNSSSDGGGGGGQTSESKLTQLPSEENPDERIDKSSNNGFCNKNSDQGLESKPSKLGISQELTLSYLCDNSKLANSDNNNGKSLLNSFDNKVKGKLVVSDDHNNNNNMNNQDENSHRWVERDFLQLSGDSSKREVEDDEMYRMGSRDKKPKLETLDLSLALPDTSMSLGGSNRVQDGDPSVSLKPSRSLQSLGRSNSNNTQTTFSNDFTTGSMSYSYSHQFSHNPSCSMTRNSTDNYEYSMGSHRRDCDQIWNGGEGTNGSVHSRFRPVGDGGVALVQQANADNNNSLSFFPSELPARMKMDTQSGDSRGRGSENTKGVEGLEFGRSRKLSRPEKILREIVSESIPTMAQIMQELPEETFESTKDYLKKLISIPEKRDELVGLQLRLERRSDLTSETLSKANENQVLLLVSIRMGLESFLSVQTPRLPTNELIEIFLFERCKNVNCKRLLPVEDCDCKICSTKKGFCSECMCPVCLNFDCASNTCSWVGCDVCSHWCHAACSIQKNLIKPGPSLKGPTGTTEMQFNCLCCGHASQMFGFIKDVFKLCAEQWDLETLIKELDCVRKIFRGSGDFKGQKLHMKVVELIAKLENKVMSPAEVCAFILQFFNCKSPIVCLLNDDIHTDMTSEFPISNNSSAIPPTKPQPFYNMGSSSGAHENSSQPNKMISIEDEWSVKSSKKDAFDSVESLVRIKEAEARMFQTKADEARREAEGYKRMIRIKIEKLDEEYTDKIGRLNLQETEERRKVKAEQVKASENDHCEYYKMKMRMQAEIAGLLERMEKTKQQWVNSMRCCLRKWASKLRPSAMGSARQQHEVVADWQARQHRRGPSAWSEISKIGIGVVELVRVDAANMSIAVSTFLRLAFGTISGSLVGTTSRGQQVGLPRT</sequence>
<evidence type="ECO:0000256" key="8">
    <source>
        <dbReference type="SAM" id="MobiDB-lite"/>
    </source>
</evidence>
<dbReference type="AlphaFoldDB" id="A0AA38S4P0"/>
<comment type="caution">
    <text evidence="11">The sequence shown here is derived from an EMBL/GenBank/DDBJ whole genome shotgun (WGS) entry which is preliminary data.</text>
</comment>
<dbReference type="GO" id="GO:0010078">
    <property type="term" value="P:maintenance of root meristem identity"/>
    <property type="evidence" value="ECO:0007669"/>
    <property type="project" value="TreeGrafter"/>
</dbReference>
<dbReference type="InterPro" id="IPR032535">
    <property type="entry name" value="Oberon_CC"/>
</dbReference>
<feature type="region of interest" description="Disordered" evidence="8">
    <location>
        <begin position="102"/>
        <end position="122"/>
    </location>
</feature>
<keyword evidence="3" id="KW-0863">Zinc-finger</keyword>
<dbReference type="GO" id="GO:0008270">
    <property type="term" value="F:zinc ion binding"/>
    <property type="evidence" value="ECO:0007669"/>
    <property type="project" value="UniProtKB-KW"/>
</dbReference>
<evidence type="ECO:0000313" key="11">
    <source>
        <dbReference type="EMBL" id="KAJ9535753.1"/>
    </source>
</evidence>
<evidence type="ECO:0000256" key="2">
    <source>
        <dbReference type="ARBA" id="ARBA00022723"/>
    </source>
</evidence>
<keyword evidence="6" id="KW-0539">Nucleus</keyword>
<proteinExistence type="predicted"/>
<accession>A0AA38S4P0</accession>
<organism evidence="11 12">
    <name type="scientific">Centaurea solstitialis</name>
    <name type="common">yellow star-thistle</name>
    <dbReference type="NCBI Taxonomy" id="347529"/>
    <lineage>
        <taxon>Eukaryota</taxon>
        <taxon>Viridiplantae</taxon>
        <taxon>Streptophyta</taxon>
        <taxon>Embryophyta</taxon>
        <taxon>Tracheophyta</taxon>
        <taxon>Spermatophyta</taxon>
        <taxon>Magnoliopsida</taxon>
        <taxon>eudicotyledons</taxon>
        <taxon>Gunneridae</taxon>
        <taxon>Pentapetalae</taxon>
        <taxon>asterids</taxon>
        <taxon>campanulids</taxon>
        <taxon>Asterales</taxon>
        <taxon>Asteraceae</taxon>
        <taxon>Carduoideae</taxon>
        <taxon>Cardueae</taxon>
        <taxon>Centaureinae</taxon>
        <taxon>Centaurea</taxon>
    </lineage>
</organism>
<dbReference type="EMBL" id="JARYMX010000134">
    <property type="protein sequence ID" value="KAJ9535753.1"/>
    <property type="molecule type" value="Genomic_DNA"/>
</dbReference>
<dbReference type="Pfam" id="PF16312">
    <property type="entry name" value="Oberon_cc"/>
    <property type="match status" value="1"/>
</dbReference>
<gene>
    <name evidence="11" type="ORF">OSB04_un001091</name>
</gene>
<comment type="subcellular location">
    <subcellularLocation>
        <location evidence="1">Nucleus</location>
    </subcellularLocation>
</comment>
<feature type="compositionally biased region" description="Basic and acidic residues" evidence="8">
    <location>
        <begin position="135"/>
        <end position="154"/>
    </location>
</feature>
<feature type="domain" description="Oberon-like PHD finger" evidence="9">
    <location>
        <begin position="446"/>
        <end position="570"/>
    </location>
</feature>
<evidence type="ECO:0000256" key="6">
    <source>
        <dbReference type="ARBA" id="ARBA00023242"/>
    </source>
</evidence>
<feature type="region of interest" description="Disordered" evidence="8">
    <location>
        <begin position="134"/>
        <end position="154"/>
    </location>
</feature>
<feature type="coiled-coil region" evidence="7">
    <location>
        <begin position="694"/>
        <end position="790"/>
    </location>
</feature>
<keyword evidence="5 7" id="KW-0175">Coiled coil</keyword>
<dbReference type="GO" id="GO:0010492">
    <property type="term" value="P:maintenance of shoot apical meristem identity"/>
    <property type="evidence" value="ECO:0007669"/>
    <property type="project" value="TreeGrafter"/>
</dbReference>
<feature type="compositionally biased region" description="Low complexity" evidence="8">
    <location>
        <begin position="200"/>
        <end position="210"/>
    </location>
</feature>
<evidence type="ECO:0000256" key="7">
    <source>
        <dbReference type="SAM" id="Coils"/>
    </source>
</evidence>
<evidence type="ECO:0000256" key="1">
    <source>
        <dbReference type="ARBA" id="ARBA00004123"/>
    </source>
</evidence>
<keyword evidence="12" id="KW-1185">Reference proteome</keyword>
<reference evidence="11" key="1">
    <citation type="submission" date="2023-03" db="EMBL/GenBank/DDBJ databases">
        <title>Chromosome-scale reference genome and RAD-based genetic map of yellow starthistle (Centaurea solstitialis) reveal putative structural variation and QTLs associated with invader traits.</title>
        <authorList>
            <person name="Reatini B."/>
            <person name="Cang F.A."/>
            <person name="Jiang Q."/>
            <person name="Mckibben M.T.W."/>
            <person name="Barker M.S."/>
            <person name="Rieseberg L.H."/>
            <person name="Dlugosch K.M."/>
        </authorList>
    </citation>
    <scope>NUCLEOTIDE SEQUENCE</scope>
    <source>
        <strain evidence="11">CAN-66</strain>
        <tissue evidence="11">Leaf</tissue>
    </source>
</reference>
<dbReference type="Pfam" id="PF07227">
    <property type="entry name" value="PHD_Oberon"/>
    <property type="match status" value="1"/>
</dbReference>
<evidence type="ECO:0000256" key="3">
    <source>
        <dbReference type="ARBA" id="ARBA00022771"/>
    </source>
</evidence>
<dbReference type="PRINTS" id="PR01544">
    <property type="entry name" value="ARATH130DUF"/>
</dbReference>
<evidence type="ECO:0000313" key="12">
    <source>
        <dbReference type="Proteomes" id="UP001172457"/>
    </source>
</evidence>
<evidence type="ECO:0000259" key="9">
    <source>
        <dbReference type="Pfam" id="PF07227"/>
    </source>
</evidence>
<feature type="compositionally biased region" description="Polar residues" evidence="8">
    <location>
        <begin position="188"/>
        <end position="199"/>
    </location>
</feature>
<evidence type="ECO:0000256" key="5">
    <source>
        <dbReference type="ARBA" id="ARBA00023054"/>
    </source>
</evidence>
<feature type="compositionally biased region" description="Polar residues" evidence="8">
    <location>
        <begin position="19"/>
        <end position="29"/>
    </location>
</feature>